<keyword evidence="2" id="KW-1185">Reference proteome</keyword>
<dbReference type="EMBL" id="CACVBM020000244">
    <property type="protein sequence ID" value="CAA7016667.1"/>
    <property type="molecule type" value="Genomic_DNA"/>
</dbReference>
<comment type="caution">
    <text evidence="1">The sequence shown here is derived from an EMBL/GenBank/DDBJ whole genome shotgun (WGS) entry which is preliminary data.</text>
</comment>
<sequence length="131" mass="14785">MSMKRIAEHNKKMKITQKAIDLLNEALKSNAESEKYFLERAAILGKFASNLESEGVDEHEPCMTKLHAVISSYLQSKGSFEEIAKEFADMQPPILEEIFLLQSLKKNAIEAFQDGGALTTKKKTRLFACFL</sequence>
<name>A0A6D2HL35_9BRAS</name>
<evidence type="ECO:0000313" key="1">
    <source>
        <dbReference type="EMBL" id="CAA7016667.1"/>
    </source>
</evidence>
<reference evidence="1" key="1">
    <citation type="submission" date="2020-01" db="EMBL/GenBank/DDBJ databases">
        <authorList>
            <person name="Mishra B."/>
        </authorList>
    </citation>
    <scope>NUCLEOTIDE SEQUENCE [LARGE SCALE GENOMIC DNA]</scope>
</reference>
<accession>A0A6D2HL35</accession>
<organism evidence="1 2">
    <name type="scientific">Microthlaspi erraticum</name>
    <dbReference type="NCBI Taxonomy" id="1685480"/>
    <lineage>
        <taxon>Eukaryota</taxon>
        <taxon>Viridiplantae</taxon>
        <taxon>Streptophyta</taxon>
        <taxon>Embryophyta</taxon>
        <taxon>Tracheophyta</taxon>
        <taxon>Spermatophyta</taxon>
        <taxon>Magnoliopsida</taxon>
        <taxon>eudicotyledons</taxon>
        <taxon>Gunneridae</taxon>
        <taxon>Pentapetalae</taxon>
        <taxon>rosids</taxon>
        <taxon>malvids</taxon>
        <taxon>Brassicales</taxon>
        <taxon>Brassicaceae</taxon>
        <taxon>Coluteocarpeae</taxon>
        <taxon>Microthlaspi</taxon>
    </lineage>
</organism>
<dbReference type="Proteomes" id="UP000467841">
    <property type="component" value="Unassembled WGS sequence"/>
</dbReference>
<protein>
    <submittedName>
        <fullName evidence="1">Uncharacterized protein</fullName>
    </submittedName>
</protein>
<dbReference type="OrthoDB" id="1127717at2759"/>
<dbReference type="AlphaFoldDB" id="A0A6D2HL35"/>
<gene>
    <name evidence="1" type="ORF">MERR_LOCUS3902</name>
</gene>
<proteinExistence type="predicted"/>
<evidence type="ECO:0000313" key="2">
    <source>
        <dbReference type="Proteomes" id="UP000467841"/>
    </source>
</evidence>